<dbReference type="Proteomes" id="UP000244334">
    <property type="component" value="Unassembled WGS sequence"/>
</dbReference>
<evidence type="ECO:0000313" key="1">
    <source>
        <dbReference type="EMBL" id="RAP69737.1"/>
    </source>
</evidence>
<dbReference type="EMBL" id="LJAM02000605">
    <property type="protein sequence ID" value="RAP69737.1"/>
    <property type="molecule type" value="Genomic_DNA"/>
</dbReference>
<sequence length="37" mass="4387">MMNGTEINGSQMLTQKIKVILQMQNNFDKRSSLRWMN</sequence>
<dbReference type="AlphaFoldDB" id="A0A328TGK9"/>
<keyword evidence="2" id="KW-1185">Reference proteome</keyword>
<proteinExistence type="predicted"/>
<protein>
    <submittedName>
        <fullName evidence="1">Uncharacterized protein</fullName>
    </submittedName>
</protein>
<reference evidence="1" key="1">
    <citation type="submission" date="2018-04" db="EMBL/GenBank/DDBJ databases">
        <title>Genomes of the Obligate Erwinia dacicola and Facultative Enterobacter sp. OLF Endosymbionts of the Olive Fruit fly, Bactrocera oleae.</title>
        <authorList>
            <person name="Estes A.M."/>
            <person name="Hearn D.J."/>
            <person name="Agarwal S."/>
            <person name="Pierson E.A."/>
            <person name="Dunning-Hotopp J.C."/>
        </authorList>
    </citation>
    <scope>NUCLEOTIDE SEQUENCE [LARGE SCALE GENOMIC DNA]</scope>
    <source>
        <strain evidence="1">Oroville</strain>
    </source>
</reference>
<name>A0A328TGK9_9GAMM</name>
<gene>
    <name evidence="1" type="ORF">ACZ87_03469</name>
</gene>
<organism evidence="1 2">
    <name type="scientific">Candidatus Erwinia dacicola</name>
    <dbReference type="NCBI Taxonomy" id="252393"/>
    <lineage>
        <taxon>Bacteria</taxon>
        <taxon>Pseudomonadati</taxon>
        <taxon>Pseudomonadota</taxon>
        <taxon>Gammaproteobacteria</taxon>
        <taxon>Enterobacterales</taxon>
        <taxon>Erwiniaceae</taxon>
        <taxon>Erwinia</taxon>
    </lineage>
</organism>
<evidence type="ECO:0000313" key="2">
    <source>
        <dbReference type="Proteomes" id="UP000244334"/>
    </source>
</evidence>
<accession>A0A328TGK9</accession>
<comment type="caution">
    <text evidence="1">The sequence shown here is derived from an EMBL/GenBank/DDBJ whole genome shotgun (WGS) entry which is preliminary data.</text>
</comment>